<evidence type="ECO:0000313" key="7">
    <source>
        <dbReference type="Proteomes" id="UP000596427"/>
    </source>
</evidence>
<sequence>MSLETARLAERIPIPLRNEVEAEDPAIRISHLDKVFLTVRNERVHALCDISLSVKEKEFITIVGPSGCGKSTLLKIMAGLVAPSSGQLRVVGQPVLKPRRDIGMVFQSPVLLPWRTVLENVLLPAEVQGLPAASCRARARDLLKMVGLSDFENKYPGELSGGMQQRAAISRGLICDPAILLMDEPFGALDAMTREQMNLDLQRIWRESGKTIVLITHSIPEAVFLGDRVVVMTPRPGRIARIIDVPLPRPRGLDAMGEPAFGQLSSDIRRLLYSLNDVSLAHGGGGLG</sequence>
<comment type="similarity">
    <text evidence="1">Belongs to the ABC transporter superfamily.</text>
</comment>
<keyword evidence="3" id="KW-0547">Nucleotide-binding</keyword>
<dbReference type="PANTHER" id="PTHR42788">
    <property type="entry name" value="TAURINE IMPORT ATP-BINDING PROTEIN-RELATED"/>
    <property type="match status" value="1"/>
</dbReference>
<evidence type="ECO:0000313" key="6">
    <source>
        <dbReference type="EMBL" id="QRG06345.1"/>
    </source>
</evidence>
<gene>
    <name evidence="6" type="ORF">EZH22_25880</name>
</gene>
<dbReference type="PROSITE" id="PS00211">
    <property type="entry name" value="ABC_TRANSPORTER_1"/>
    <property type="match status" value="1"/>
</dbReference>
<accession>A0A974PMK5</accession>
<dbReference type="PROSITE" id="PS50893">
    <property type="entry name" value="ABC_TRANSPORTER_2"/>
    <property type="match status" value="1"/>
</dbReference>
<dbReference type="Proteomes" id="UP000596427">
    <property type="component" value="Chromosome"/>
</dbReference>
<dbReference type="Pfam" id="PF00005">
    <property type="entry name" value="ABC_tran"/>
    <property type="match status" value="1"/>
</dbReference>
<keyword evidence="7" id="KW-1185">Reference proteome</keyword>
<dbReference type="InterPro" id="IPR003593">
    <property type="entry name" value="AAA+_ATPase"/>
</dbReference>
<evidence type="ECO:0000259" key="5">
    <source>
        <dbReference type="PROSITE" id="PS50893"/>
    </source>
</evidence>
<proteinExistence type="inferred from homology"/>
<dbReference type="InterPro" id="IPR003439">
    <property type="entry name" value="ABC_transporter-like_ATP-bd"/>
</dbReference>
<keyword evidence="4 6" id="KW-0067">ATP-binding</keyword>
<keyword evidence="2" id="KW-0813">Transport</keyword>
<organism evidence="6 7">
    <name type="scientific">Xanthobacter dioxanivorans</name>
    <dbReference type="NCBI Taxonomy" id="2528964"/>
    <lineage>
        <taxon>Bacteria</taxon>
        <taxon>Pseudomonadati</taxon>
        <taxon>Pseudomonadota</taxon>
        <taxon>Alphaproteobacteria</taxon>
        <taxon>Hyphomicrobiales</taxon>
        <taxon>Xanthobacteraceae</taxon>
        <taxon>Xanthobacter</taxon>
    </lineage>
</organism>
<evidence type="ECO:0000256" key="1">
    <source>
        <dbReference type="ARBA" id="ARBA00005417"/>
    </source>
</evidence>
<dbReference type="InterPro" id="IPR050166">
    <property type="entry name" value="ABC_transporter_ATP-bind"/>
</dbReference>
<dbReference type="RefSeq" id="WP_203193254.1">
    <property type="nucleotide sequence ID" value="NZ_CP063362.1"/>
</dbReference>
<dbReference type="InterPro" id="IPR017871">
    <property type="entry name" value="ABC_transporter-like_CS"/>
</dbReference>
<dbReference type="AlphaFoldDB" id="A0A974PMK5"/>
<dbReference type="Gene3D" id="3.40.50.300">
    <property type="entry name" value="P-loop containing nucleotide triphosphate hydrolases"/>
    <property type="match status" value="1"/>
</dbReference>
<dbReference type="SMART" id="SM00382">
    <property type="entry name" value="AAA"/>
    <property type="match status" value="1"/>
</dbReference>
<feature type="domain" description="ABC transporter" evidence="5">
    <location>
        <begin position="27"/>
        <end position="259"/>
    </location>
</feature>
<dbReference type="PANTHER" id="PTHR42788:SF13">
    <property type="entry name" value="ALIPHATIC SULFONATES IMPORT ATP-BINDING PROTEIN SSUB"/>
    <property type="match status" value="1"/>
</dbReference>
<evidence type="ECO:0000256" key="3">
    <source>
        <dbReference type="ARBA" id="ARBA00022741"/>
    </source>
</evidence>
<dbReference type="GO" id="GO:0005524">
    <property type="term" value="F:ATP binding"/>
    <property type="evidence" value="ECO:0007669"/>
    <property type="project" value="UniProtKB-KW"/>
</dbReference>
<dbReference type="KEGG" id="xdi:EZH22_25880"/>
<dbReference type="EMBL" id="CP063362">
    <property type="protein sequence ID" value="QRG06345.1"/>
    <property type="molecule type" value="Genomic_DNA"/>
</dbReference>
<dbReference type="GO" id="GO:0016887">
    <property type="term" value="F:ATP hydrolysis activity"/>
    <property type="evidence" value="ECO:0007669"/>
    <property type="project" value="InterPro"/>
</dbReference>
<dbReference type="CDD" id="cd03293">
    <property type="entry name" value="ABC_NrtD_SsuB_transporters"/>
    <property type="match status" value="1"/>
</dbReference>
<name>A0A974PMK5_9HYPH</name>
<evidence type="ECO:0000256" key="2">
    <source>
        <dbReference type="ARBA" id="ARBA00022448"/>
    </source>
</evidence>
<dbReference type="InterPro" id="IPR027417">
    <property type="entry name" value="P-loop_NTPase"/>
</dbReference>
<evidence type="ECO:0000256" key="4">
    <source>
        <dbReference type="ARBA" id="ARBA00022840"/>
    </source>
</evidence>
<reference evidence="6 7" key="1">
    <citation type="submission" date="2020-10" db="EMBL/GenBank/DDBJ databases">
        <title>Degradation of 1,4-Dioxane by Xanthobacter sp. YN2, via a Novel Group-2 Soluble Di-Iron Monooxygenase.</title>
        <authorList>
            <person name="Ma F."/>
            <person name="Wang Y."/>
            <person name="Yang J."/>
            <person name="Guo H."/>
            <person name="Su D."/>
            <person name="Yu L."/>
        </authorList>
    </citation>
    <scope>NUCLEOTIDE SEQUENCE [LARGE SCALE GENOMIC DNA]</scope>
    <source>
        <strain evidence="6 7">YN2</strain>
    </source>
</reference>
<dbReference type="SUPFAM" id="SSF52540">
    <property type="entry name" value="P-loop containing nucleoside triphosphate hydrolases"/>
    <property type="match status" value="1"/>
</dbReference>
<protein>
    <submittedName>
        <fullName evidence="6">ABC transporter ATP-binding protein</fullName>
    </submittedName>
</protein>